<gene>
    <name evidence="2" type="ORF">CSOL1703_00018261</name>
</gene>
<protein>
    <submittedName>
        <fullName evidence="2">Uncharacterized protein</fullName>
    </submittedName>
</protein>
<feature type="region of interest" description="Disordered" evidence="1">
    <location>
        <begin position="168"/>
        <end position="189"/>
    </location>
</feature>
<keyword evidence="3" id="KW-1185">Reference proteome</keyword>
<feature type="region of interest" description="Disordered" evidence="1">
    <location>
        <begin position="777"/>
        <end position="810"/>
    </location>
</feature>
<dbReference type="Proteomes" id="UP000775872">
    <property type="component" value="Unassembled WGS sequence"/>
</dbReference>
<sequence length="851" mass="96609">MQAILSTVSTAIIPSTPAEPPAAPGWGYECYPGTLCVFPRCRLCCYKFEEGDDAIIVTSDYRLSAPFQYWFDERHFDEELNRPIWCCSAAFGWIRADERAIACHKKCTDMFSHLQPSVAFEAFIRQQDTMASMIDAGDDNFSGLTVDDASFKNNLDRLHESTVRATIDETSPAENPTAGPAGEIAEPEKMKRPEGRLLTSSIYWYEPPGEAEDTRRLERTKRLLAPALKKAMDAKDRLPLDIWTRIAGDLVHEYAICSLLNLEYTGNSQVSLADNIYATYVTIDGRKYVSRLTNSPRANNRLVINVKHRSPNDGLYIMEDHLGIRKVHISQNPPKYDDPKDRTTWWRVYPIGTYDGMLEFSSDGIKLQKVLCDNLFKNCSWSEPVSPMELADMSFLYVDWEMPVSRLLPVTLNEDDCTGYSICWTWSATQRKKGAVLQIHAHRPGESLDFYNDTVHDDEKLFWTYVPLNNGERVNELWRNRGRGYFDITFAFRTSLGRTLFVGPYSDSEFQRNGWSCVVKPSRTEPDRIWVDYLTADGDTVTRIVGPRRKQDPDGLPPVHATFAPAPSFQSVHSGPDTLFYSAASLDEVREIVPCRMNNSPISRITGLLFRYQNGFEATVGSFRLDCAGEPIKTTESWGLFLGISKLNGVRYVGEVSVLPAEDQDSLWWEVYPWRGSIVWWFNRMESAIHHSDEDIIIKPNPEIGEAYKLEIENLGHGRSYSAQRNSMRNSMRSSMRNSMRNSIPVEARVPKPVQEIVIPIQADTILEDDQISEYSSEIGDDCPEFDLRSSDDDSSEYNSDLCSDAGSDAGAEHYNFPVTEELVKGGTDVAKDYQIDNFEWLSQDNRLTLS</sequence>
<reference evidence="2" key="1">
    <citation type="submission" date="2021-10" db="EMBL/GenBank/DDBJ databases">
        <authorList>
            <person name="Piombo E."/>
        </authorList>
    </citation>
    <scope>NUCLEOTIDE SEQUENCE</scope>
</reference>
<evidence type="ECO:0000313" key="2">
    <source>
        <dbReference type="EMBL" id="CAH0057023.1"/>
    </source>
</evidence>
<dbReference type="OrthoDB" id="5123901at2759"/>
<evidence type="ECO:0000313" key="3">
    <source>
        <dbReference type="Proteomes" id="UP000775872"/>
    </source>
</evidence>
<name>A0A9P0ERP6_9HYPO</name>
<evidence type="ECO:0000256" key="1">
    <source>
        <dbReference type="SAM" id="MobiDB-lite"/>
    </source>
</evidence>
<dbReference type="EMBL" id="CABFOC020000070">
    <property type="protein sequence ID" value="CAH0057023.1"/>
    <property type="molecule type" value="Genomic_DNA"/>
</dbReference>
<accession>A0A9P0ERP6</accession>
<proteinExistence type="predicted"/>
<dbReference type="AlphaFoldDB" id="A0A9P0ERP6"/>
<organism evidence="2 3">
    <name type="scientific">Clonostachys solani</name>
    <dbReference type="NCBI Taxonomy" id="160281"/>
    <lineage>
        <taxon>Eukaryota</taxon>
        <taxon>Fungi</taxon>
        <taxon>Dikarya</taxon>
        <taxon>Ascomycota</taxon>
        <taxon>Pezizomycotina</taxon>
        <taxon>Sordariomycetes</taxon>
        <taxon>Hypocreomycetidae</taxon>
        <taxon>Hypocreales</taxon>
        <taxon>Bionectriaceae</taxon>
        <taxon>Clonostachys</taxon>
    </lineage>
</organism>
<comment type="caution">
    <text evidence="2">The sequence shown here is derived from an EMBL/GenBank/DDBJ whole genome shotgun (WGS) entry which is preliminary data.</text>
</comment>